<dbReference type="PANTHER" id="PTHR10177">
    <property type="entry name" value="CYCLINS"/>
    <property type="match status" value="1"/>
</dbReference>
<dbReference type="PROSITE" id="PS00292">
    <property type="entry name" value="CYCLINS"/>
    <property type="match status" value="1"/>
</dbReference>
<keyword evidence="1" id="KW-0132">Cell division</keyword>
<dbReference type="InterPro" id="IPR036915">
    <property type="entry name" value="Cyclin-like_sf"/>
</dbReference>
<feature type="region of interest" description="Disordered" evidence="5">
    <location>
        <begin position="71"/>
        <end position="100"/>
    </location>
</feature>
<evidence type="ECO:0000256" key="2">
    <source>
        <dbReference type="ARBA" id="ARBA00023127"/>
    </source>
</evidence>
<dbReference type="GO" id="GO:0051301">
    <property type="term" value="P:cell division"/>
    <property type="evidence" value="ECO:0007669"/>
    <property type="project" value="UniProtKB-KW"/>
</dbReference>
<dbReference type="Gene3D" id="1.10.472.10">
    <property type="entry name" value="Cyclin-like"/>
    <property type="match status" value="2"/>
</dbReference>
<reference evidence="8 9" key="1">
    <citation type="journal article" date="2013" name="Curr. Biol.">
        <title>The Genome of the Foraminiferan Reticulomyxa filosa.</title>
        <authorList>
            <person name="Glockner G."/>
            <person name="Hulsmann N."/>
            <person name="Schleicher M."/>
            <person name="Noegel A.A."/>
            <person name="Eichinger L."/>
            <person name="Gallinger C."/>
            <person name="Pawlowski J."/>
            <person name="Sierra R."/>
            <person name="Euteneuer U."/>
            <person name="Pillet L."/>
            <person name="Moustafa A."/>
            <person name="Platzer M."/>
            <person name="Groth M."/>
            <person name="Szafranski K."/>
            <person name="Schliwa M."/>
        </authorList>
    </citation>
    <scope>NUCLEOTIDE SEQUENCE [LARGE SCALE GENOMIC DNA]</scope>
</reference>
<evidence type="ECO:0000256" key="3">
    <source>
        <dbReference type="ARBA" id="ARBA00023306"/>
    </source>
</evidence>
<keyword evidence="2 4" id="KW-0195">Cyclin</keyword>
<dbReference type="InterPro" id="IPR048258">
    <property type="entry name" value="Cyclins_cyclin-box"/>
</dbReference>
<evidence type="ECO:0000256" key="5">
    <source>
        <dbReference type="SAM" id="MobiDB-lite"/>
    </source>
</evidence>
<dbReference type="Pfam" id="PF02984">
    <property type="entry name" value="Cyclin_C"/>
    <property type="match status" value="1"/>
</dbReference>
<dbReference type="SUPFAM" id="SSF47954">
    <property type="entry name" value="Cyclin-like"/>
    <property type="match status" value="2"/>
</dbReference>
<dbReference type="InterPro" id="IPR004367">
    <property type="entry name" value="Cyclin_C-dom"/>
</dbReference>
<dbReference type="Proteomes" id="UP000023152">
    <property type="component" value="Unassembled WGS sequence"/>
</dbReference>
<proteinExistence type="inferred from homology"/>
<comment type="caution">
    <text evidence="8">The sequence shown here is derived from an EMBL/GenBank/DDBJ whole genome shotgun (WGS) entry which is preliminary data.</text>
</comment>
<feature type="compositionally biased region" description="Basic and acidic residues" evidence="5">
    <location>
        <begin position="89"/>
        <end position="100"/>
    </location>
</feature>
<organism evidence="8 9">
    <name type="scientific">Reticulomyxa filosa</name>
    <dbReference type="NCBI Taxonomy" id="46433"/>
    <lineage>
        <taxon>Eukaryota</taxon>
        <taxon>Sar</taxon>
        <taxon>Rhizaria</taxon>
        <taxon>Retaria</taxon>
        <taxon>Foraminifera</taxon>
        <taxon>Monothalamids</taxon>
        <taxon>Reticulomyxidae</taxon>
        <taxon>Reticulomyxa</taxon>
    </lineage>
</organism>
<evidence type="ECO:0000256" key="4">
    <source>
        <dbReference type="RuleBase" id="RU000383"/>
    </source>
</evidence>
<evidence type="ECO:0000259" key="6">
    <source>
        <dbReference type="SMART" id="SM00385"/>
    </source>
</evidence>
<protein>
    <submittedName>
        <fullName evidence="8">CYC2-like cyclin</fullName>
    </submittedName>
</protein>
<dbReference type="FunFam" id="1.10.472.10:FF:000001">
    <property type="entry name" value="G2/mitotic-specific cyclin"/>
    <property type="match status" value="1"/>
</dbReference>
<feature type="domain" description="Cyclin C-terminal" evidence="7">
    <location>
        <begin position="389"/>
        <end position="509"/>
    </location>
</feature>
<keyword evidence="3" id="KW-0131">Cell cycle</keyword>
<dbReference type="EMBL" id="ASPP01009731">
    <property type="protein sequence ID" value="ETO23753.1"/>
    <property type="molecule type" value="Genomic_DNA"/>
</dbReference>
<feature type="domain" description="Cyclin-like" evidence="6">
    <location>
        <begin position="396"/>
        <end position="485"/>
    </location>
</feature>
<dbReference type="Pfam" id="PF00134">
    <property type="entry name" value="Cyclin_N"/>
    <property type="match status" value="1"/>
</dbReference>
<evidence type="ECO:0000313" key="8">
    <source>
        <dbReference type="EMBL" id="ETO23753.1"/>
    </source>
</evidence>
<dbReference type="InterPro" id="IPR013763">
    <property type="entry name" value="Cyclin-like_dom"/>
</dbReference>
<dbReference type="InterPro" id="IPR039361">
    <property type="entry name" value="Cyclin"/>
</dbReference>
<dbReference type="CDD" id="cd20529">
    <property type="entry name" value="CYCLIN_CCNJ-like_rpt2"/>
    <property type="match status" value="1"/>
</dbReference>
<evidence type="ECO:0000259" key="7">
    <source>
        <dbReference type="SMART" id="SM01332"/>
    </source>
</evidence>
<dbReference type="SMART" id="SM00385">
    <property type="entry name" value="CYCLIN"/>
    <property type="match status" value="2"/>
</dbReference>
<keyword evidence="9" id="KW-1185">Reference proteome</keyword>
<evidence type="ECO:0000313" key="9">
    <source>
        <dbReference type="Proteomes" id="UP000023152"/>
    </source>
</evidence>
<accession>X6NCY1</accession>
<dbReference type="InterPro" id="IPR006671">
    <property type="entry name" value="Cyclin_N"/>
</dbReference>
<dbReference type="OrthoDB" id="5590282at2759"/>
<sequence>MEFEHAHSKNETNNSDIGILKDIKQYGERSQKQRVFGLELTNLVKKCDVIGRNKSLQKSSVDRELKRSFRAAQLENGDMPPSKKYRPNLTEKRAKKESKMVKSDDVARWWNRSEDKVERNGNDGRDMTFARKGVGYVRKDWTWDMMEKKHEVSLLEKVDAKGGCVVDDNRNGRDAMMSGQMCGNNSGCNPCKTSKYFEEVNDTVGCKKPNYYNNLACMPYTYDIICRLEYTYTYMYIMEWNRETEERHIDGEHRDYMCWQKDINSNMRSILLDWIIDVHQRFDLLPATLYLCVNLLDRYLRTTQVGRAKLQLTGCACLWLASKYHEIYAPDMRDLVMIRLLFSSLVLNFKLTKKNYVIANVFFFFFFEQELIEQESKIVNELKFHLTVPTPLAFADRFLKVSICNGPALKDQKRLECLVYYLLEHCLMSYELSCSLPSKVAAACLAYSLLTISCCNSWPNFLEHATRYGIKDLFPILECIDGIVKMDGNKCKHKAVRRKYSSKQHYCEVNV</sequence>
<name>X6NCY1_RETFI</name>
<gene>
    <name evidence="8" type="ORF">RFI_13428</name>
</gene>
<dbReference type="AlphaFoldDB" id="X6NCY1"/>
<evidence type="ECO:0000256" key="1">
    <source>
        <dbReference type="ARBA" id="ARBA00022618"/>
    </source>
</evidence>
<dbReference type="SMART" id="SM01332">
    <property type="entry name" value="Cyclin_C"/>
    <property type="match status" value="1"/>
</dbReference>
<feature type="domain" description="Cyclin-like" evidence="6">
    <location>
        <begin position="273"/>
        <end position="380"/>
    </location>
</feature>
<comment type="similarity">
    <text evidence="4">Belongs to the cyclin family.</text>
</comment>